<dbReference type="Gene3D" id="1.10.3920.10">
    <property type="entry name" value="PA2201 C-terminal domain-like"/>
    <property type="match status" value="1"/>
</dbReference>
<dbReference type="InterPro" id="IPR028983">
    <property type="entry name" value="PA2201-like_C"/>
</dbReference>
<keyword evidence="4" id="KW-1185">Reference proteome</keyword>
<dbReference type="Proteomes" id="UP000663929">
    <property type="component" value="Chromosome"/>
</dbReference>
<evidence type="ECO:0000313" key="3">
    <source>
        <dbReference type="EMBL" id="QTD52073.1"/>
    </source>
</evidence>
<dbReference type="SUPFAM" id="SSF140731">
    <property type="entry name" value="PA2201 C-terminal domain-like"/>
    <property type="match status" value="1"/>
</dbReference>
<evidence type="ECO:0000259" key="1">
    <source>
        <dbReference type="Pfam" id="PF08928"/>
    </source>
</evidence>
<dbReference type="KEGG" id="scor:J3U87_06330"/>
<evidence type="ECO:0000313" key="4">
    <source>
        <dbReference type="Proteomes" id="UP000663929"/>
    </source>
</evidence>
<name>A0A8A4TRC7_SULCO</name>
<sequence>MTTKRAFFHTQSYYDQQVEDRGQEVVRLDYAVRGERGTTDHLNAWLCQRIELLICRYSQGQSREALRASFKATLATLIAKDPVKPLELFELDTIEHYYLALSTFSLAILFEIDDAMFAGLVNVYEDQRAAAGRDRLIDTLIAARITTFSPVETAIHPSTYEPLLAAIELDDTQERTNRLTLFMTEYDRRLGELSWHKGQWSGKSRSIGLWSFATAALVKLWRCDDALFERNIFYPSELVREGGSWGGENPKPATRIQQAVGA</sequence>
<dbReference type="InterPro" id="IPR015024">
    <property type="entry name" value="PoNi_N"/>
</dbReference>
<organism evidence="3 4">
    <name type="scientific">Sulfidibacter corallicola</name>
    <dbReference type="NCBI Taxonomy" id="2818388"/>
    <lineage>
        <taxon>Bacteria</taxon>
        <taxon>Pseudomonadati</taxon>
        <taxon>Acidobacteriota</taxon>
        <taxon>Holophagae</taxon>
        <taxon>Acanthopleuribacterales</taxon>
        <taxon>Acanthopleuribacteraceae</taxon>
        <taxon>Sulfidibacter</taxon>
    </lineage>
</organism>
<feature type="domain" description="PoNi C-terminal" evidence="2">
    <location>
        <begin position="133"/>
        <end position="238"/>
    </location>
</feature>
<feature type="domain" description="PoNi N-terminal" evidence="1">
    <location>
        <begin position="44"/>
        <end position="120"/>
    </location>
</feature>
<dbReference type="InterPro" id="IPR015025">
    <property type="entry name" value="PoNi_C"/>
</dbReference>
<dbReference type="Pfam" id="PF08929">
    <property type="entry name" value="PoNi_C"/>
    <property type="match status" value="1"/>
</dbReference>
<dbReference type="AlphaFoldDB" id="A0A8A4TRC7"/>
<dbReference type="RefSeq" id="WP_237382183.1">
    <property type="nucleotide sequence ID" value="NZ_CP071793.1"/>
</dbReference>
<accession>A0A8A4TRC7</accession>
<evidence type="ECO:0000259" key="2">
    <source>
        <dbReference type="Pfam" id="PF08929"/>
    </source>
</evidence>
<proteinExistence type="predicted"/>
<reference evidence="3" key="1">
    <citation type="submission" date="2021-03" db="EMBL/GenBank/DDBJ databases">
        <title>Acanthopleuribacteraceae sp. M133.</title>
        <authorList>
            <person name="Wang G."/>
        </authorList>
    </citation>
    <scope>NUCLEOTIDE SEQUENCE</scope>
    <source>
        <strain evidence="3">M133</strain>
    </source>
</reference>
<dbReference type="EMBL" id="CP071793">
    <property type="protein sequence ID" value="QTD52073.1"/>
    <property type="molecule type" value="Genomic_DNA"/>
</dbReference>
<dbReference type="Pfam" id="PF08928">
    <property type="entry name" value="PoNi_N"/>
    <property type="match status" value="1"/>
</dbReference>
<protein>
    <submittedName>
        <fullName evidence="3">DUF1911 domain-containing protein</fullName>
    </submittedName>
</protein>
<gene>
    <name evidence="3" type="ORF">J3U87_06330</name>
</gene>